<dbReference type="Proteomes" id="UP000011014">
    <property type="component" value="Unassembled WGS sequence"/>
</dbReference>
<evidence type="ECO:0000256" key="1">
    <source>
        <dbReference type="SAM" id="MobiDB-lite"/>
    </source>
</evidence>
<gene>
    <name evidence="2" type="ORF">GSOID_T00004415001</name>
    <name evidence="3" type="ORF">GSOID_T00025797001</name>
</gene>
<keyword evidence="4" id="KW-1185">Reference proteome</keyword>
<proteinExistence type="predicted"/>
<dbReference type="InParanoid" id="E4X968"/>
<evidence type="ECO:0000313" key="2">
    <source>
        <dbReference type="EMBL" id="CBY18997.1"/>
    </source>
</evidence>
<dbReference type="EMBL" id="FN653030">
    <property type="protein sequence ID" value="CBY18997.1"/>
    <property type="molecule type" value="Genomic_DNA"/>
</dbReference>
<dbReference type="Proteomes" id="UP000001307">
    <property type="component" value="Unassembled WGS sequence"/>
</dbReference>
<dbReference type="PANTHER" id="PTHR33504:SF1">
    <property type="entry name" value="FAMILY WITH SEQUENCE SIMILARITY 90, MEMBER A1B"/>
    <property type="match status" value="1"/>
</dbReference>
<dbReference type="OrthoDB" id="10006090at2759"/>
<feature type="region of interest" description="Disordered" evidence="1">
    <location>
        <begin position="223"/>
        <end position="250"/>
    </location>
</feature>
<sequence>MDYERRAAHILARAWLSYRDRQIFMILKSVVSVAVKENGNLVLQRISPLEAKLLETEKVWVRMKLMGESFPPKVVFKAILGTSGKVNYLSGREQLKDDMKGVAENMGETNFCKQLLGDLVERKENKNVVDMVDVGSTRDLCRLLSYRDESAASVGGKGNTWRLVNLSDIPKAAPFRDLYEILQSKQLSILPKAFWGKTRNRENIERQILTLLQHNELKIPKPLSQNESKQRVQHTAKQRRERMTDLYKNKPNTASERSCVTVVDIGSLDLDYEARELYEWSQYL</sequence>
<feature type="compositionally biased region" description="Basic residues" evidence="1">
    <location>
        <begin position="231"/>
        <end position="240"/>
    </location>
</feature>
<dbReference type="EMBL" id="FN656897">
    <property type="protein sequence ID" value="CBY42131.1"/>
    <property type="molecule type" value="Genomic_DNA"/>
</dbReference>
<reference evidence="2" key="1">
    <citation type="journal article" date="2010" name="Science">
        <title>Plasticity of animal genome architecture unmasked by rapid evolution of a pelagic tunicate.</title>
        <authorList>
            <person name="Denoeud F."/>
            <person name="Henriet S."/>
            <person name="Mungpakdee S."/>
            <person name="Aury J.M."/>
            <person name="Da Silva C."/>
            <person name="Brinkmann H."/>
            <person name="Mikhaleva J."/>
            <person name="Olsen L.C."/>
            <person name="Jubin C."/>
            <person name="Canestro C."/>
            <person name="Bouquet J.M."/>
            <person name="Danks G."/>
            <person name="Poulain J."/>
            <person name="Campsteijn C."/>
            <person name="Adamski M."/>
            <person name="Cross I."/>
            <person name="Yadetie F."/>
            <person name="Muffato M."/>
            <person name="Louis A."/>
            <person name="Butcher S."/>
            <person name="Tsagkogeorga G."/>
            <person name="Konrad A."/>
            <person name="Singh S."/>
            <person name="Jensen M.F."/>
            <person name="Cong E.H."/>
            <person name="Eikeseth-Otteraa H."/>
            <person name="Noel B."/>
            <person name="Anthouard V."/>
            <person name="Porcel B.M."/>
            <person name="Kachouri-Lafond R."/>
            <person name="Nishino A."/>
            <person name="Ugolini M."/>
            <person name="Chourrout P."/>
            <person name="Nishida H."/>
            <person name="Aasland R."/>
            <person name="Huzurbazar S."/>
            <person name="Westhof E."/>
            <person name="Delsuc F."/>
            <person name="Lehrach H."/>
            <person name="Reinhardt R."/>
            <person name="Weissenbach J."/>
            <person name="Roy S.W."/>
            <person name="Artiguenave F."/>
            <person name="Postlethwait J.H."/>
            <person name="Manak J.R."/>
            <person name="Thompson E.M."/>
            <person name="Jaillon O."/>
            <person name="Du Pasquier L."/>
            <person name="Boudinot P."/>
            <person name="Liberles D.A."/>
            <person name="Volff J.N."/>
            <person name="Philippe H."/>
            <person name="Lenhard B."/>
            <person name="Roest Crollius H."/>
            <person name="Wincker P."/>
            <person name="Chourrout D."/>
        </authorList>
    </citation>
    <scope>NUCLEOTIDE SEQUENCE [LARGE SCALE GENOMIC DNA]</scope>
</reference>
<dbReference type="PANTHER" id="PTHR33504">
    <property type="entry name" value="NADH DEHYDROGENASE (UBIQUINONE) 1 BETA SUBCOMPLEX, 4"/>
    <property type="match status" value="1"/>
</dbReference>
<protein>
    <submittedName>
        <fullName evidence="2">Uncharacterized protein</fullName>
    </submittedName>
</protein>
<organism evidence="2">
    <name type="scientific">Oikopleura dioica</name>
    <name type="common">Tunicate</name>
    <dbReference type="NCBI Taxonomy" id="34765"/>
    <lineage>
        <taxon>Eukaryota</taxon>
        <taxon>Metazoa</taxon>
        <taxon>Chordata</taxon>
        <taxon>Tunicata</taxon>
        <taxon>Appendicularia</taxon>
        <taxon>Copelata</taxon>
        <taxon>Oikopleuridae</taxon>
        <taxon>Oikopleura</taxon>
    </lineage>
</organism>
<dbReference type="AlphaFoldDB" id="E4X968"/>
<name>E4X968_OIKDI</name>
<evidence type="ECO:0000313" key="3">
    <source>
        <dbReference type="EMBL" id="CBY42131.1"/>
    </source>
</evidence>
<accession>E4X968</accession>
<evidence type="ECO:0000313" key="4">
    <source>
        <dbReference type="Proteomes" id="UP000001307"/>
    </source>
</evidence>